<sequence>GWTWRHFQRDILRRDIRFSRLDGSLRELLLSCMDPDPARRPTARQLAEEFAEHLPEPVPDDTEPDAAPRDAPPGDPPPPAAHEQRTDDGGVTEEARRREFLRMVRGRLHGPRHICVLAPKTSMGCTSATAVVGALVAEERRERVLSIDADDNGQIHLDRRVYRSTPAVLADLARSVQNIEGYEDLRLFLSEHRSGLAVLANAHEAHQDATRLTSLGDFSTADFQAVCRLAERHFRIVLTDLGRPTEATAPLIGQADRVLIAATADAFGVQRAGQTLDELADLGYPHLVPTATIALLQSRFATEASRYRAPLEHVRSRCRGAVVIPWDSHLNSGSALEMSWIAPETHRAFLEIAALLLSDSPG</sequence>
<accession>A0ACC4W206</accession>
<proteinExistence type="predicted"/>
<evidence type="ECO:0000313" key="1">
    <source>
        <dbReference type="EMBL" id="KNE78651.1"/>
    </source>
</evidence>
<dbReference type="Proteomes" id="UP000037185">
    <property type="component" value="Unassembled WGS sequence"/>
</dbReference>
<protein>
    <submittedName>
        <fullName evidence="1">Uncharacterized protein</fullName>
    </submittedName>
</protein>
<organism evidence="1 2">
    <name type="scientific">Streptomyces fradiae</name>
    <name type="common">Streptomyces roseoflavus</name>
    <dbReference type="NCBI Taxonomy" id="1906"/>
    <lineage>
        <taxon>Bacteria</taxon>
        <taxon>Bacillati</taxon>
        <taxon>Actinomycetota</taxon>
        <taxon>Actinomycetes</taxon>
        <taxon>Kitasatosporales</taxon>
        <taxon>Streptomycetaceae</taxon>
        <taxon>Streptomyces</taxon>
    </lineage>
</organism>
<reference evidence="1" key="1">
    <citation type="submission" date="2015-07" db="EMBL/GenBank/DDBJ databases">
        <title>Draft genome sequence of Streptomyces fradiae, a resistant strain to nitron-oligomycin.</title>
        <authorList>
            <person name="Vatlin A.A."/>
            <person name="Bekker O.B."/>
            <person name="Danilenko V.N."/>
        </authorList>
    </citation>
    <scope>NUCLEOTIDE SEQUENCE</scope>
    <source>
        <strain evidence="1">Olg1-1</strain>
    </source>
</reference>
<comment type="caution">
    <text evidence="1">The sequence shown here is derived from an EMBL/GenBank/DDBJ whole genome shotgun (WGS) entry which is preliminary data.</text>
</comment>
<evidence type="ECO:0000313" key="2">
    <source>
        <dbReference type="Proteomes" id="UP000037185"/>
    </source>
</evidence>
<dbReference type="EMBL" id="LGSP01000165">
    <property type="protein sequence ID" value="KNE78651.1"/>
    <property type="molecule type" value="Genomic_DNA"/>
</dbReference>
<keyword evidence="2" id="KW-1185">Reference proteome</keyword>
<feature type="non-terminal residue" evidence="1">
    <location>
        <position position="1"/>
    </location>
</feature>
<gene>
    <name evidence="1" type="ORF">ADZ36_32100</name>
</gene>
<name>A0ACC4W206_STRFR</name>